<dbReference type="EMBL" id="JARKNE010000007">
    <property type="protein sequence ID" value="KAK5819433.1"/>
    <property type="molecule type" value="Genomic_DNA"/>
</dbReference>
<dbReference type="Proteomes" id="UP001358586">
    <property type="component" value="Chromosome 7"/>
</dbReference>
<sequence length="73" mass="8024">MEENILTGVAIIKLNALRGQGSRFKASRDSRIPLAESIEAMENFISPQELRKHDNSGPEVAALIMDGDTVSRQ</sequence>
<gene>
    <name evidence="1" type="ORF">PVK06_024433</name>
</gene>
<name>A0ABR0PDX6_GOSAR</name>
<reference evidence="1 2" key="1">
    <citation type="submission" date="2023-03" db="EMBL/GenBank/DDBJ databases">
        <title>WGS of Gossypium arboreum.</title>
        <authorList>
            <person name="Yu D."/>
        </authorList>
    </citation>
    <scope>NUCLEOTIDE SEQUENCE [LARGE SCALE GENOMIC DNA]</scope>
    <source>
        <tissue evidence="1">Leaf</tissue>
    </source>
</reference>
<accession>A0ABR0PDX6</accession>
<comment type="caution">
    <text evidence="1">The sequence shown here is derived from an EMBL/GenBank/DDBJ whole genome shotgun (WGS) entry which is preliminary data.</text>
</comment>
<protein>
    <submittedName>
        <fullName evidence="1">Uncharacterized protein</fullName>
    </submittedName>
</protein>
<keyword evidence="2" id="KW-1185">Reference proteome</keyword>
<evidence type="ECO:0000313" key="2">
    <source>
        <dbReference type="Proteomes" id="UP001358586"/>
    </source>
</evidence>
<organism evidence="1 2">
    <name type="scientific">Gossypium arboreum</name>
    <name type="common">Tree cotton</name>
    <name type="synonym">Gossypium nanking</name>
    <dbReference type="NCBI Taxonomy" id="29729"/>
    <lineage>
        <taxon>Eukaryota</taxon>
        <taxon>Viridiplantae</taxon>
        <taxon>Streptophyta</taxon>
        <taxon>Embryophyta</taxon>
        <taxon>Tracheophyta</taxon>
        <taxon>Spermatophyta</taxon>
        <taxon>Magnoliopsida</taxon>
        <taxon>eudicotyledons</taxon>
        <taxon>Gunneridae</taxon>
        <taxon>Pentapetalae</taxon>
        <taxon>rosids</taxon>
        <taxon>malvids</taxon>
        <taxon>Malvales</taxon>
        <taxon>Malvaceae</taxon>
        <taxon>Malvoideae</taxon>
        <taxon>Gossypium</taxon>
    </lineage>
</organism>
<proteinExistence type="predicted"/>
<evidence type="ECO:0000313" key="1">
    <source>
        <dbReference type="EMBL" id="KAK5819433.1"/>
    </source>
</evidence>